<accession>A0AAE0CB37</accession>
<evidence type="ECO:0000256" key="1">
    <source>
        <dbReference type="ARBA" id="ARBA00023157"/>
    </source>
</evidence>
<keyword evidence="3" id="KW-0812">Transmembrane</keyword>
<keyword evidence="3" id="KW-0472">Membrane</keyword>
<evidence type="ECO:0008006" key="8">
    <source>
        <dbReference type="Google" id="ProtNLM"/>
    </source>
</evidence>
<gene>
    <name evidence="6" type="ORF">CYMTET_39963</name>
</gene>
<dbReference type="SUPFAM" id="SSF57492">
    <property type="entry name" value="Trefoil"/>
    <property type="match status" value="1"/>
</dbReference>
<dbReference type="AlphaFoldDB" id="A0AAE0CB37"/>
<comment type="caution">
    <text evidence="6">The sequence shown here is derived from an EMBL/GenBank/DDBJ whole genome shotgun (WGS) entry which is preliminary data.</text>
</comment>
<dbReference type="PROSITE" id="PS51448">
    <property type="entry name" value="P_TREFOIL_2"/>
    <property type="match status" value="1"/>
</dbReference>
<dbReference type="InterPro" id="IPR044913">
    <property type="entry name" value="P_trefoil_dom_sf"/>
</dbReference>
<dbReference type="Gene3D" id="2.90.10.10">
    <property type="entry name" value="Bulb-type lectin domain"/>
    <property type="match status" value="1"/>
</dbReference>
<feature type="domain" description="Apple" evidence="4">
    <location>
        <begin position="273"/>
        <end position="356"/>
    </location>
</feature>
<dbReference type="Proteomes" id="UP001190700">
    <property type="component" value="Unassembled WGS sequence"/>
</dbReference>
<dbReference type="EMBL" id="LGRX02026573">
    <property type="protein sequence ID" value="KAK3250665.1"/>
    <property type="molecule type" value="Genomic_DNA"/>
</dbReference>
<dbReference type="SUPFAM" id="SSF51110">
    <property type="entry name" value="alpha-D-mannose-specific plant lectins"/>
    <property type="match status" value="1"/>
</dbReference>
<dbReference type="InterPro" id="IPR000519">
    <property type="entry name" value="P_trefoil_dom"/>
</dbReference>
<evidence type="ECO:0000256" key="3">
    <source>
        <dbReference type="SAM" id="Phobius"/>
    </source>
</evidence>
<dbReference type="PROSITE" id="PS50948">
    <property type="entry name" value="PAN"/>
    <property type="match status" value="1"/>
</dbReference>
<feature type="transmembrane region" description="Helical" evidence="3">
    <location>
        <begin position="615"/>
        <end position="637"/>
    </location>
</feature>
<reference evidence="6 7" key="1">
    <citation type="journal article" date="2015" name="Genome Biol. Evol.">
        <title>Comparative Genomics of a Bacterivorous Green Alga Reveals Evolutionary Causalities and Consequences of Phago-Mixotrophic Mode of Nutrition.</title>
        <authorList>
            <person name="Burns J.A."/>
            <person name="Paasch A."/>
            <person name="Narechania A."/>
            <person name="Kim E."/>
        </authorList>
    </citation>
    <scope>NUCLEOTIDE SEQUENCE [LARGE SCALE GENOMIC DNA]</scope>
    <source>
        <strain evidence="6 7">PLY_AMNH</strain>
    </source>
</reference>
<name>A0AAE0CB37_9CHLO</name>
<dbReference type="CDD" id="cd00111">
    <property type="entry name" value="Trefoil"/>
    <property type="match status" value="1"/>
</dbReference>
<keyword evidence="3" id="KW-1133">Transmembrane helix</keyword>
<evidence type="ECO:0000313" key="7">
    <source>
        <dbReference type="Proteomes" id="UP001190700"/>
    </source>
</evidence>
<proteinExistence type="predicted"/>
<keyword evidence="7" id="KW-1185">Reference proteome</keyword>
<dbReference type="InterPro" id="IPR036426">
    <property type="entry name" value="Bulb-type_lectin_dom_sf"/>
</dbReference>
<evidence type="ECO:0000256" key="2">
    <source>
        <dbReference type="PROSITE-ProRule" id="PRU00779"/>
    </source>
</evidence>
<feature type="disulfide bond" evidence="2">
    <location>
        <begin position="82"/>
        <end position="97"/>
    </location>
</feature>
<feature type="disulfide bond" evidence="2">
    <location>
        <begin position="92"/>
        <end position="109"/>
    </location>
</feature>
<organism evidence="6 7">
    <name type="scientific">Cymbomonas tetramitiformis</name>
    <dbReference type="NCBI Taxonomy" id="36881"/>
    <lineage>
        <taxon>Eukaryota</taxon>
        <taxon>Viridiplantae</taxon>
        <taxon>Chlorophyta</taxon>
        <taxon>Pyramimonadophyceae</taxon>
        <taxon>Pyramimonadales</taxon>
        <taxon>Pyramimonadaceae</taxon>
        <taxon>Cymbomonas</taxon>
    </lineage>
</organism>
<comment type="caution">
    <text evidence="2">Lacks conserved residue(s) required for the propagation of feature annotation.</text>
</comment>
<evidence type="ECO:0000313" key="6">
    <source>
        <dbReference type="EMBL" id="KAK3250665.1"/>
    </source>
</evidence>
<keyword evidence="1 2" id="KW-1015">Disulfide bond</keyword>
<evidence type="ECO:0000259" key="4">
    <source>
        <dbReference type="PROSITE" id="PS50948"/>
    </source>
</evidence>
<sequence>MALAASGGGKIRVTAVLSSPLRLQVPLPLPLPFLHLLHPLLQALARLLPNPSPSPPPPAGDEVCDAHWLSLQTEEAQAHYICEGGDADKDTCEAAGCCYDNTDDSRPACFKKRKYILEVENLKVTGVQAKFEENFTCSALNGNDGLSLYDGGKLQYDCESDKWMEITVEVPELSQYVRMGELSFTHSAGDIDKVKVQACVGNKCKKAMVCKAGEHYTDSFDTPIMCNFLNKKSKSKKIAGETFIVSIHSPSLSEVLITDIGLYTEDIIPGDTCNFYKMKKTTVQGKTPYASYTPEQGMERTDVLEHCKDTCISELNCKAFTIEFSSDVCSFYGDKMEDLQASTVSENGFALYFFECQDVVECETHITPGADIHAGEFIQSGLVTAIMEKTGNFALMHDGKTVWSTGTTGADNTLSFTENANVAIYDSGLNVLWETSTGYKDDEIWDSCSSSYSGASCTFPYYVGESKTTEGCQDPVTYNCNPYNCNCYNQEYDCWCFGGCCSSRTVCSTCWNSCTTTYYRGSCVLDAEKAAEQATFGLNTIGNLELMNGPQGETPNAVWSANAPYYEFGHGDCVKMRQDGNPYYEHEKNGQDFLLAEPEAESEAKASKSDKYPGGGVFLVAGVGAMVAVAILAVVVVRRRSVAESSVSRPYKTVFEEI</sequence>
<feature type="domain" description="P-type" evidence="5">
    <location>
        <begin position="62"/>
        <end position="113"/>
    </location>
</feature>
<evidence type="ECO:0000259" key="5">
    <source>
        <dbReference type="PROSITE" id="PS51448"/>
    </source>
</evidence>
<protein>
    <recommendedName>
        <fullName evidence="8">Apple domain-containing protein</fullName>
    </recommendedName>
</protein>
<dbReference type="InterPro" id="IPR003609">
    <property type="entry name" value="Pan_app"/>
</dbReference>